<evidence type="ECO:0000313" key="1">
    <source>
        <dbReference type="EMBL" id="KAK0458232.1"/>
    </source>
</evidence>
<comment type="caution">
    <text evidence="1">The sequence shown here is derived from an EMBL/GenBank/DDBJ whole genome shotgun (WGS) entry which is preliminary data.</text>
</comment>
<dbReference type="GeneID" id="85353172"/>
<dbReference type="Proteomes" id="UP001175211">
    <property type="component" value="Unassembled WGS sequence"/>
</dbReference>
<sequence>MPRCHHDDEEEKGWLSEPFRRLDYAREEHTCFRINSRGTPPLTGLAILSLTCPGRSLPEGDLSVSRVTKTWRRFWLRAQIPPTHLTHPSIRKVAVHASTACFSKVIFPSLKTLFIDAEVFQVKFVPEHLAYLTSLMGKSHYARQSLHMIVFSRSCSHLTPVFTSSLASLTVEVHARTSREMYHILMYNPDSSYPVVPNLTHLVIKETALVSDQNLLIDGAYLKMVRSREKMFQSNFLRVIIYYRSQFVSCLHPLLDELKSLGSSVGLRISWSRRGGWDNKQEKDPDLIQLAFCRDEEKIG</sequence>
<reference evidence="1" key="1">
    <citation type="submission" date="2023-06" db="EMBL/GenBank/DDBJ databases">
        <authorList>
            <consortium name="Lawrence Berkeley National Laboratory"/>
            <person name="Ahrendt S."/>
            <person name="Sahu N."/>
            <person name="Indic B."/>
            <person name="Wong-Bajracharya J."/>
            <person name="Merenyi Z."/>
            <person name="Ke H.-M."/>
            <person name="Monk M."/>
            <person name="Kocsube S."/>
            <person name="Drula E."/>
            <person name="Lipzen A."/>
            <person name="Balint B."/>
            <person name="Henrissat B."/>
            <person name="Andreopoulos B."/>
            <person name="Martin F.M."/>
            <person name="Harder C.B."/>
            <person name="Rigling D."/>
            <person name="Ford K.L."/>
            <person name="Foster G.D."/>
            <person name="Pangilinan J."/>
            <person name="Papanicolaou A."/>
            <person name="Barry K."/>
            <person name="LaButti K."/>
            <person name="Viragh M."/>
            <person name="Koriabine M."/>
            <person name="Yan M."/>
            <person name="Riley R."/>
            <person name="Champramary S."/>
            <person name="Plett K.L."/>
            <person name="Tsai I.J."/>
            <person name="Slot J."/>
            <person name="Sipos G."/>
            <person name="Plett J."/>
            <person name="Nagy L.G."/>
            <person name="Grigoriev I.V."/>
        </authorList>
    </citation>
    <scope>NUCLEOTIDE SEQUENCE</scope>
    <source>
        <strain evidence="1">CCBAS 213</strain>
    </source>
</reference>
<dbReference type="RefSeq" id="XP_060330520.1">
    <property type="nucleotide sequence ID" value="XM_060469624.1"/>
</dbReference>
<proteinExistence type="predicted"/>
<dbReference type="AlphaFoldDB" id="A0AA39KC29"/>
<keyword evidence="2" id="KW-1185">Reference proteome</keyword>
<gene>
    <name evidence="1" type="ORF">EV420DRAFT_1479974</name>
</gene>
<evidence type="ECO:0000313" key="2">
    <source>
        <dbReference type="Proteomes" id="UP001175211"/>
    </source>
</evidence>
<organism evidence="1 2">
    <name type="scientific">Armillaria tabescens</name>
    <name type="common">Ringless honey mushroom</name>
    <name type="synonym">Agaricus tabescens</name>
    <dbReference type="NCBI Taxonomy" id="1929756"/>
    <lineage>
        <taxon>Eukaryota</taxon>
        <taxon>Fungi</taxon>
        <taxon>Dikarya</taxon>
        <taxon>Basidiomycota</taxon>
        <taxon>Agaricomycotina</taxon>
        <taxon>Agaricomycetes</taxon>
        <taxon>Agaricomycetidae</taxon>
        <taxon>Agaricales</taxon>
        <taxon>Marasmiineae</taxon>
        <taxon>Physalacriaceae</taxon>
        <taxon>Desarmillaria</taxon>
    </lineage>
</organism>
<accession>A0AA39KC29</accession>
<protein>
    <submittedName>
        <fullName evidence="1">Uncharacterized protein</fullName>
    </submittedName>
</protein>
<name>A0AA39KC29_ARMTA</name>
<dbReference type="EMBL" id="JAUEPS010000018">
    <property type="protein sequence ID" value="KAK0458232.1"/>
    <property type="molecule type" value="Genomic_DNA"/>
</dbReference>